<dbReference type="InterPro" id="IPR017096">
    <property type="entry name" value="BTB-kelch_protein"/>
</dbReference>
<dbReference type="SUPFAM" id="SSF50965">
    <property type="entry name" value="Galactose oxidase, central domain"/>
    <property type="match status" value="1"/>
</dbReference>
<accession>C3YAC8</accession>
<dbReference type="PANTHER" id="PTHR24412:SF272">
    <property type="entry name" value="KELCH-LIKE PROTEIN DIABLO"/>
    <property type="match status" value="1"/>
</dbReference>
<dbReference type="PROSITE" id="PS50097">
    <property type="entry name" value="BTB"/>
    <property type="match status" value="1"/>
</dbReference>
<keyword evidence="1" id="KW-0880">Kelch repeat</keyword>
<keyword evidence="2" id="KW-0677">Repeat</keyword>
<organism>
    <name type="scientific">Branchiostoma floridae</name>
    <name type="common">Florida lancelet</name>
    <name type="synonym">Amphioxus</name>
    <dbReference type="NCBI Taxonomy" id="7739"/>
    <lineage>
        <taxon>Eukaryota</taxon>
        <taxon>Metazoa</taxon>
        <taxon>Chordata</taxon>
        <taxon>Cephalochordata</taxon>
        <taxon>Leptocardii</taxon>
        <taxon>Amphioxiformes</taxon>
        <taxon>Branchiostomatidae</taxon>
        <taxon>Branchiostoma</taxon>
    </lineage>
</organism>
<dbReference type="Pfam" id="PF01344">
    <property type="entry name" value="Kelch_1"/>
    <property type="match status" value="3"/>
</dbReference>
<dbReference type="InterPro" id="IPR006652">
    <property type="entry name" value="Kelch_1"/>
</dbReference>
<dbReference type="SUPFAM" id="SSF54695">
    <property type="entry name" value="POZ domain"/>
    <property type="match status" value="1"/>
</dbReference>
<sequence length="574" mass="64286">MASAQRSQTSFDFCHDMHSSALLQGLQELRSENMLVDVILCVSGREISCHRNVLATCSEYFRAMFCNGHLESKEHKVTIEEQSASALQLLVDYAYTSRVTITEDNAVELMEAANFFQILPVKDACSKFLSDSLCVKNCLKMVSLGGMIDPVLEADALSYAMKEFTAVSKTPELLDLTKDQLITLISSDDLNAPEETVYTAVMTWINHDTWKRKKEMRELMELVRFPWMDKMYFLEKVETDKTLHKCCPDILSEARKYQLFPGEVQSPRTRPRHASGLREAVVVLGGYADFGGVWEEDDYVFNNSIKMTYSSSPSGTSWVSMTEMKSSFDDGFAVAVLGTSDIMVCGGVRCKDVWLFQTRLGSWSKLAPMLTHRFCCKLAVLQGKVYAIGGRISPSSFIVEGKLKFLVVEAGVEVYDQSLNKWTEGVPLPQPRCDHAVAVLDGRIYVIGGHDRYATSTVFYFSNSQWHSARDMPVKASCITASVLNGSIYVAGHPLKVLCYRSEEDLWTVVNIRKGYRCGMTVFGGQIYIYGGMDRFGKETTEVLKLNPEDKSFEQVGTMPKGLSEHVCVTILKG</sequence>
<dbReference type="EMBL" id="GG666494">
    <property type="protein sequence ID" value="EEN62676.1"/>
    <property type="molecule type" value="Genomic_DNA"/>
</dbReference>
<dbReference type="InterPro" id="IPR000210">
    <property type="entry name" value="BTB/POZ_dom"/>
</dbReference>
<dbReference type="InParanoid" id="C3YAC8"/>
<dbReference type="Gene3D" id="2.120.10.80">
    <property type="entry name" value="Kelch-type beta propeller"/>
    <property type="match status" value="2"/>
</dbReference>
<reference evidence="4" key="1">
    <citation type="journal article" date="2008" name="Nature">
        <title>The amphioxus genome and the evolution of the chordate karyotype.</title>
        <authorList>
            <consortium name="US DOE Joint Genome Institute (JGI-PGF)"/>
            <person name="Putnam N.H."/>
            <person name="Butts T."/>
            <person name="Ferrier D.E.K."/>
            <person name="Furlong R.F."/>
            <person name="Hellsten U."/>
            <person name="Kawashima T."/>
            <person name="Robinson-Rechavi M."/>
            <person name="Shoguchi E."/>
            <person name="Terry A."/>
            <person name="Yu J.-K."/>
            <person name="Benito-Gutierrez E.L."/>
            <person name="Dubchak I."/>
            <person name="Garcia-Fernandez J."/>
            <person name="Gibson-Brown J.J."/>
            <person name="Grigoriev I.V."/>
            <person name="Horton A.C."/>
            <person name="de Jong P.J."/>
            <person name="Jurka J."/>
            <person name="Kapitonov V.V."/>
            <person name="Kohara Y."/>
            <person name="Kuroki Y."/>
            <person name="Lindquist E."/>
            <person name="Lucas S."/>
            <person name="Osoegawa K."/>
            <person name="Pennacchio L.A."/>
            <person name="Salamov A.A."/>
            <person name="Satou Y."/>
            <person name="Sauka-Spengler T."/>
            <person name="Schmutz J."/>
            <person name="Shin-I T."/>
            <person name="Toyoda A."/>
            <person name="Bronner-Fraser M."/>
            <person name="Fujiyama A."/>
            <person name="Holland L.Z."/>
            <person name="Holland P.W.H."/>
            <person name="Satoh N."/>
            <person name="Rokhsar D.S."/>
        </authorList>
    </citation>
    <scope>NUCLEOTIDE SEQUENCE [LARGE SCALE GENOMIC DNA]</scope>
    <source>
        <strain evidence="4">S238N-H82</strain>
        <tissue evidence="4">Testes</tissue>
    </source>
</reference>
<dbReference type="Pfam" id="PF00651">
    <property type="entry name" value="BTB"/>
    <property type="match status" value="1"/>
</dbReference>
<feature type="domain" description="BTB" evidence="3">
    <location>
        <begin position="36"/>
        <end position="103"/>
    </location>
</feature>
<proteinExistence type="predicted"/>
<evidence type="ECO:0000256" key="1">
    <source>
        <dbReference type="ARBA" id="ARBA00022441"/>
    </source>
</evidence>
<dbReference type="PIRSF" id="PIRSF037037">
    <property type="entry name" value="Kelch-like_protein_gigaxonin"/>
    <property type="match status" value="1"/>
</dbReference>
<evidence type="ECO:0000313" key="4">
    <source>
        <dbReference type="EMBL" id="EEN62676.1"/>
    </source>
</evidence>
<dbReference type="PANTHER" id="PTHR24412">
    <property type="entry name" value="KELCH PROTEIN"/>
    <property type="match status" value="1"/>
</dbReference>
<dbReference type="SMART" id="SM00225">
    <property type="entry name" value="BTB"/>
    <property type="match status" value="1"/>
</dbReference>
<name>C3YAC8_BRAFL</name>
<dbReference type="STRING" id="7739.C3YAC8"/>
<dbReference type="InterPro" id="IPR011333">
    <property type="entry name" value="SKP1/BTB/POZ_sf"/>
</dbReference>
<dbReference type="Gene3D" id="1.25.40.420">
    <property type="match status" value="1"/>
</dbReference>
<dbReference type="InterPro" id="IPR011043">
    <property type="entry name" value="Gal_Oxase/kelch_b-propeller"/>
</dbReference>
<dbReference type="AlphaFoldDB" id="C3YAC8"/>
<dbReference type="InterPro" id="IPR015915">
    <property type="entry name" value="Kelch-typ_b-propeller"/>
</dbReference>
<protein>
    <recommendedName>
        <fullName evidence="3">BTB domain-containing protein</fullName>
    </recommendedName>
</protein>
<dbReference type="FunFam" id="1.25.40.420:FF:000001">
    <property type="entry name" value="Kelch-like family member 12"/>
    <property type="match status" value="1"/>
</dbReference>
<dbReference type="eggNOG" id="KOG4441">
    <property type="taxonomic scope" value="Eukaryota"/>
</dbReference>
<dbReference type="SMART" id="SM00875">
    <property type="entry name" value="BACK"/>
    <property type="match status" value="1"/>
</dbReference>
<dbReference type="Gene3D" id="3.30.710.10">
    <property type="entry name" value="Potassium Channel Kv1.1, Chain A"/>
    <property type="match status" value="1"/>
</dbReference>
<gene>
    <name evidence="4" type="ORF">BRAFLDRAFT_277783</name>
</gene>
<dbReference type="SMART" id="SM00612">
    <property type="entry name" value="Kelch"/>
    <property type="match status" value="4"/>
</dbReference>
<evidence type="ECO:0000259" key="3">
    <source>
        <dbReference type="PROSITE" id="PS50097"/>
    </source>
</evidence>
<dbReference type="InterPro" id="IPR011705">
    <property type="entry name" value="BACK"/>
</dbReference>
<dbReference type="Pfam" id="PF07707">
    <property type="entry name" value="BACK"/>
    <property type="match status" value="1"/>
</dbReference>
<evidence type="ECO:0000256" key="2">
    <source>
        <dbReference type="ARBA" id="ARBA00022737"/>
    </source>
</evidence>